<keyword evidence="3" id="KW-1185">Reference proteome</keyword>
<accession>A0A6A4PMF4</accession>
<dbReference type="InterPro" id="IPR014560">
    <property type="entry name" value="UCP030333_Alba"/>
</dbReference>
<name>A0A6A4PMF4_LUPAL</name>
<comment type="caution">
    <text evidence="2">The sequence shown here is derived from an EMBL/GenBank/DDBJ whole genome shotgun (WGS) entry which is preliminary data.</text>
</comment>
<dbReference type="GO" id="GO:0003723">
    <property type="term" value="F:RNA binding"/>
    <property type="evidence" value="ECO:0007669"/>
    <property type="project" value="TreeGrafter"/>
</dbReference>
<evidence type="ECO:0000259" key="1">
    <source>
        <dbReference type="Pfam" id="PF01918"/>
    </source>
</evidence>
<dbReference type="Pfam" id="PF01918">
    <property type="entry name" value="Alba"/>
    <property type="match status" value="1"/>
</dbReference>
<feature type="domain" description="DNA/RNA-binding protein Alba-like" evidence="1">
    <location>
        <begin position="2"/>
        <end position="31"/>
    </location>
</feature>
<dbReference type="GO" id="GO:0005634">
    <property type="term" value="C:nucleus"/>
    <property type="evidence" value="ECO:0007669"/>
    <property type="project" value="TreeGrafter"/>
</dbReference>
<dbReference type="PANTHER" id="PTHR31947:SF43">
    <property type="entry name" value="ALBA DNA_RNA-BINDING PROTEIN"/>
    <property type="match status" value="1"/>
</dbReference>
<dbReference type="EMBL" id="WOCE01000012">
    <property type="protein sequence ID" value="KAE9602717.1"/>
    <property type="molecule type" value="Genomic_DNA"/>
</dbReference>
<dbReference type="InterPro" id="IPR036882">
    <property type="entry name" value="Alba-like_dom_sf"/>
</dbReference>
<dbReference type="Proteomes" id="UP000447434">
    <property type="component" value="Chromosome 12"/>
</dbReference>
<dbReference type="OrthoDB" id="1699369at2759"/>
<dbReference type="SUPFAM" id="SSF82704">
    <property type="entry name" value="AlbA-like"/>
    <property type="match status" value="1"/>
</dbReference>
<proteinExistence type="predicted"/>
<organism evidence="2 3">
    <name type="scientific">Lupinus albus</name>
    <name type="common">White lupine</name>
    <name type="synonym">Lupinus termis</name>
    <dbReference type="NCBI Taxonomy" id="3870"/>
    <lineage>
        <taxon>Eukaryota</taxon>
        <taxon>Viridiplantae</taxon>
        <taxon>Streptophyta</taxon>
        <taxon>Embryophyta</taxon>
        <taxon>Tracheophyta</taxon>
        <taxon>Spermatophyta</taxon>
        <taxon>Magnoliopsida</taxon>
        <taxon>eudicotyledons</taxon>
        <taxon>Gunneridae</taxon>
        <taxon>Pentapetalae</taxon>
        <taxon>rosids</taxon>
        <taxon>fabids</taxon>
        <taxon>Fabales</taxon>
        <taxon>Fabaceae</taxon>
        <taxon>Papilionoideae</taxon>
        <taxon>50 kb inversion clade</taxon>
        <taxon>genistoids sensu lato</taxon>
        <taxon>core genistoids</taxon>
        <taxon>Genisteae</taxon>
        <taxon>Lupinus</taxon>
    </lineage>
</organism>
<evidence type="ECO:0000313" key="2">
    <source>
        <dbReference type="EMBL" id="KAE9602717.1"/>
    </source>
</evidence>
<evidence type="ECO:0000313" key="3">
    <source>
        <dbReference type="Proteomes" id="UP000447434"/>
    </source>
</evidence>
<sequence length="53" mass="5783">MQHHNEVELSALGIAIANMVTIAEILRNDGLSVENKIIASFVDIKDDSGSRFV</sequence>
<protein>
    <submittedName>
        <fullName evidence="2">Putative DNA/RNA-binding protein Alba</fullName>
    </submittedName>
</protein>
<dbReference type="InterPro" id="IPR002775">
    <property type="entry name" value="DNA/RNA-bd_Alba-like"/>
</dbReference>
<dbReference type="AlphaFoldDB" id="A0A6A4PMF4"/>
<gene>
    <name evidence="2" type="ORF">Lalb_Chr12g0202531</name>
</gene>
<dbReference type="Gene3D" id="3.30.110.20">
    <property type="entry name" value="Alba-like domain"/>
    <property type="match status" value="1"/>
</dbReference>
<dbReference type="PANTHER" id="PTHR31947">
    <property type="entry name" value="DNA/RNA-BINDING PROTEIN ALBA 3"/>
    <property type="match status" value="1"/>
</dbReference>
<reference evidence="3" key="1">
    <citation type="journal article" date="2020" name="Nat. Commun.">
        <title>Genome sequence of the cluster root forming white lupin.</title>
        <authorList>
            <person name="Hufnagel B."/>
            <person name="Marques A."/>
            <person name="Soriano A."/>
            <person name="Marques L."/>
            <person name="Divol F."/>
            <person name="Doumas P."/>
            <person name="Sallet E."/>
            <person name="Mancinotti D."/>
            <person name="Carrere S."/>
            <person name="Marande W."/>
            <person name="Arribat S."/>
            <person name="Keller J."/>
            <person name="Huneau C."/>
            <person name="Blein T."/>
            <person name="Aime D."/>
            <person name="Laguerre M."/>
            <person name="Taylor J."/>
            <person name="Schubert V."/>
            <person name="Nelson M."/>
            <person name="Geu-Flores F."/>
            <person name="Crespi M."/>
            <person name="Gallardo-Guerrero K."/>
            <person name="Delaux P.-M."/>
            <person name="Salse J."/>
            <person name="Berges H."/>
            <person name="Guyot R."/>
            <person name="Gouzy J."/>
            <person name="Peret B."/>
        </authorList>
    </citation>
    <scope>NUCLEOTIDE SEQUENCE [LARGE SCALE GENOMIC DNA]</scope>
    <source>
        <strain evidence="3">cv. Amiga</strain>
    </source>
</reference>